<accession>A0A085W792</accession>
<dbReference type="Proteomes" id="UP000028725">
    <property type="component" value="Unassembled WGS sequence"/>
</dbReference>
<dbReference type="SUPFAM" id="SSF56954">
    <property type="entry name" value="Outer membrane efflux proteins (OEP)"/>
    <property type="match status" value="1"/>
</dbReference>
<feature type="region of interest" description="Disordered" evidence="2">
    <location>
        <begin position="60"/>
        <end position="88"/>
    </location>
</feature>
<organism evidence="4 5">
    <name type="scientific">Hyalangium minutum</name>
    <dbReference type="NCBI Taxonomy" id="394096"/>
    <lineage>
        <taxon>Bacteria</taxon>
        <taxon>Pseudomonadati</taxon>
        <taxon>Myxococcota</taxon>
        <taxon>Myxococcia</taxon>
        <taxon>Myxococcales</taxon>
        <taxon>Cystobacterineae</taxon>
        <taxon>Archangiaceae</taxon>
        <taxon>Hyalangium</taxon>
    </lineage>
</organism>
<comment type="similarity">
    <text evidence="1">Belongs to the outer membrane factor (OMF) (TC 1.B.17) family.</text>
</comment>
<evidence type="ECO:0000256" key="2">
    <source>
        <dbReference type="SAM" id="MobiDB-lite"/>
    </source>
</evidence>
<dbReference type="AlphaFoldDB" id="A0A085W792"/>
<protein>
    <submittedName>
        <fullName evidence="4">Heavy metal RND efflux outer membrane protein, CzcC family protein</fullName>
    </submittedName>
</protein>
<name>A0A085W792_9BACT</name>
<dbReference type="InterPro" id="IPR010131">
    <property type="entry name" value="MdtP/NodT-like"/>
</dbReference>
<keyword evidence="3" id="KW-0732">Signal</keyword>
<proteinExistence type="inferred from homology"/>
<dbReference type="Gene3D" id="1.20.1600.10">
    <property type="entry name" value="Outer membrane efflux proteins (OEP)"/>
    <property type="match status" value="1"/>
</dbReference>
<sequence>MSPRLATAAFGLAAACLWPRAGAAQPSEFTLEEALALARQQAPTVLEARGRVAEAQGPVAGASPWLRDNPTLQTEAGPRTRSGGEQSLDWAVGLSQPVELGGKRGARLESARSGLTRESAHQQDTERLVLGEVMATFLRAVHARERRVLARAAEDAAQQTAQAAQHRFEAGDVPVVDVHVARVALARARAEVASTEGEEASLLGELRVLLGFTAQQPLGVRGELHSLASQPLPPMLGGPPRPDLAALEAELAQAEADLRLGRSEAWPEVSLGVRYQREAHESAVLGTLSVPVPLFSRGQEARVSGEARVHRLQGVLQAARRAREVQVEAALARYRKQQQAVELLEREALPLLEDNESLARRSYEAGEMGLAEFLLVRRDVLETRAAYLDSLLQAALARTRLAVETGALP</sequence>
<dbReference type="EMBL" id="JMCB01000017">
    <property type="protein sequence ID" value="KFE63555.1"/>
    <property type="molecule type" value="Genomic_DNA"/>
</dbReference>
<dbReference type="PANTHER" id="PTHR30203">
    <property type="entry name" value="OUTER MEMBRANE CATION EFFLUX PROTEIN"/>
    <property type="match status" value="1"/>
</dbReference>
<feature type="signal peptide" evidence="3">
    <location>
        <begin position="1"/>
        <end position="23"/>
    </location>
</feature>
<feature type="region of interest" description="Disordered" evidence="2">
    <location>
        <begin position="103"/>
        <end position="123"/>
    </location>
</feature>
<dbReference type="Pfam" id="PF02321">
    <property type="entry name" value="OEP"/>
    <property type="match status" value="2"/>
</dbReference>
<dbReference type="RefSeq" id="WP_044195913.1">
    <property type="nucleotide sequence ID" value="NZ_JMCB01000017.1"/>
</dbReference>
<dbReference type="PROSITE" id="PS51257">
    <property type="entry name" value="PROKAR_LIPOPROTEIN"/>
    <property type="match status" value="1"/>
</dbReference>
<reference evidence="4 5" key="1">
    <citation type="submission" date="2014-04" db="EMBL/GenBank/DDBJ databases">
        <title>Genome assembly of Hyalangium minutum DSM 14724.</title>
        <authorList>
            <person name="Sharma G."/>
            <person name="Subramanian S."/>
        </authorList>
    </citation>
    <scope>NUCLEOTIDE SEQUENCE [LARGE SCALE GENOMIC DNA]</scope>
    <source>
        <strain evidence="4 5">DSM 14724</strain>
    </source>
</reference>
<dbReference type="PANTHER" id="PTHR30203:SF24">
    <property type="entry name" value="BLR4935 PROTEIN"/>
    <property type="match status" value="1"/>
</dbReference>
<dbReference type="GO" id="GO:0015562">
    <property type="term" value="F:efflux transmembrane transporter activity"/>
    <property type="evidence" value="ECO:0007669"/>
    <property type="project" value="InterPro"/>
</dbReference>
<feature type="chain" id="PRO_5001799295" evidence="3">
    <location>
        <begin position="24"/>
        <end position="409"/>
    </location>
</feature>
<evidence type="ECO:0000256" key="1">
    <source>
        <dbReference type="ARBA" id="ARBA00007613"/>
    </source>
</evidence>
<evidence type="ECO:0000313" key="5">
    <source>
        <dbReference type="Proteomes" id="UP000028725"/>
    </source>
</evidence>
<dbReference type="PATRIC" id="fig|394096.3.peg.7004"/>
<comment type="caution">
    <text evidence="4">The sequence shown here is derived from an EMBL/GenBank/DDBJ whole genome shotgun (WGS) entry which is preliminary data.</text>
</comment>
<keyword evidence="5" id="KW-1185">Reference proteome</keyword>
<evidence type="ECO:0000256" key="3">
    <source>
        <dbReference type="SAM" id="SignalP"/>
    </source>
</evidence>
<gene>
    <name evidence="4" type="ORF">DB31_2673</name>
</gene>
<dbReference type="STRING" id="394096.DB31_2673"/>
<dbReference type="OrthoDB" id="5381209at2"/>
<dbReference type="InterPro" id="IPR003423">
    <property type="entry name" value="OMP_efflux"/>
</dbReference>
<evidence type="ECO:0000313" key="4">
    <source>
        <dbReference type="EMBL" id="KFE63555.1"/>
    </source>
</evidence>